<dbReference type="AlphaFoldDB" id="A0AAD9WVH7"/>
<name>A0AAD9WVH7_9ROSI</name>
<comment type="function">
    <text evidence="7">Telomerase is a ribonucleoprotein enzyme essential for the replication of chromosome termini in most eukaryotes. It elongates telomeres. It is a reverse transcriptase that adds simple sequence repeats to chromosome ends by copying a template sequence within the RNA component of the enzyme.</text>
</comment>
<keyword evidence="4 7" id="KW-0460">Magnesium</keyword>
<accession>A0AAD9WVH7</accession>
<dbReference type="PANTHER" id="PTHR12066:SF0">
    <property type="entry name" value="TELOMERASE REVERSE TRANSCRIPTASE"/>
    <property type="match status" value="1"/>
</dbReference>
<keyword evidence="2 7" id="KW-0548">Nucleotidyltransferase</keyword>
<dbReference type="InterPro" id="IPR021891">
    <property type="entry name" value="Telomerase_RBD"/>
</dbReference>
<keyword evidence="11" id="KW-1185">Reference proteome</keyword>
<feature type="domain" description="Telomerase ribonucleoprotein complex - RNA-binding" evidence="9">
    <location>
        <begin position="18"/>
        <end position="100"/>
    </location>
</feature>
<evidence type="ECO:0000256" key="8">
    <source>
        <dbReference type="SAM" id="Phobius"/>
    </source>
</evidence>
<comment type="catalytic activity">
    <reaction evidence="6 7">
        <text>DNA(n) + a 2'-deoxyribonucleoside 5'-triphosphate = DNA(n+1) + diphosphate</text>
        <dbReference type="Rhea" id="RHEA:22508"/>
        <dbReference type="Rhea" id="RHEA-COMP:17339"/>
        <dbReference type="Rhea" id="RHEA-COMP:17340"/>
        <dbReference type="ChEBI" id="CHEBI:33019"/>
        <dbReference type="ChEBI" id="CHEBI:61560"/>
        <dbReference type="ChEBI" id="CHEBI:173112"/>
        <dbReference type="EC" id="2.7.7.49"/>
    </reaction>
</comment>
<evidence type="ECO:0000313" key="10">
    <source>
        <dbReference type="EMBL" id="KAK2645374.1"/>
    </source>
</evidence>
<evidence type="ECO:0000256" key="6">
    <source>
        <dbReference type="ARBA" id="ARBA00048173"/>
    </source>
</evidence>
<keyword evidence="7" id="KW-0158">Chromosome</keyword>
<dbReference type="GO" id="GO:0042162">
    <property type="term" value="F:telomeric DNA binding"/>
    <property type="evidence" value="ECO:0007669"/>
    <property type="project" value="TreeGrafter"/>
</dbReference>
<reference evidence="10" key="1">
    <citation type="journal article" date="2023" name="Plant J.">
        <title>Genome sequences and population genomics provide insights into the demographic history, inbreeding, and mutation load of two 'living fossil' tree species of Dipteronia.</title>
        <authorList>
            <person name="Feng Y."/>
            <person name="Comes H.P."/>
            <person name="Chen J."/>
            <person name="Zhu S."/>
            <person name="Lu R."/>
            <person name="Zhang X."/>
            <person name="Li P."/>
            <person name="Qiu J."/>
            <person name="Olsen K.M."/>
            <person name="Qiu Y."/>
        </authorList>
    </citation>
    <scope>NUCLEOTIDE SEQUENCE</scope>
    <source>
        <strain evidence="10">KIB01</strain>
    </source>
</reference>
<keyword evidence="7" id="KW-0779">Telomere</keyword>
<dbReference type="GO" id="GO:0000333">
    <property type="term" value="C:telomerase catalytic core complex"/>
    <property type="evidence" value="ECO:0007669"/>
    <property type="project" value="TreeGrafter"/>
</dbReference>
<dbReference type="InterPro" id="IPR003545">
    <property type="entry name" value="Telomerase_RT"/>
</dbReference>
<dbReference type="Gene3D" id="1.10.132.70">
    <property type="match status" value="1"/>
</dbReference>
<evidence type="ECO:0000259" key="9">
    <source>
        <dbReference type="SMART" id="SM00975"/>
    </source>
</evidence>
<protein>
    <recommendedName>
        <fullName evidence="7">Telomerase reverse transcriptase</fullName>
        <ecNumber evidence="7">2.7.7.49</ecNumber>
    </recommendedName>
    <alternativeName>
        <fullName evidence="7">Telomerase catalytic subunit</fullName>
    </alternativeName>
</protein>
<keyword evidence="3 7" id="KW-0479">Metal-binding</keyword>
<proteinExistence type="inferred from homology"/>
<evidence type="ECO:0000256" key="4">
    <source>
        <dbReference type="ARBA" id="ARBA00022842"/>
    </source>
</evidence>
<keyword evidence="1 7" id="KW-0808">Transferase</keyword>
<evidence type="ECO:0000256" key="7">
    <source>
        <dbReference type="RuleBase" id="RU365061"/>
    </source>
</evidence>
<keyword evidence="8" id="KW-0472">Membrane</keyword>
<dbReference type="SMART" id="SM00975">
    <property type="entry name" value="Telomerase_RBD"/>
    <property type="match status" value="1"/>
</dbReference>
<evidence type="ECO:0000313" key="11">
    <source>
        <dbReference type="Proteomes" id="UP001280121"/>
    </source>
</evidence>
<feature type="transmembrane region" description="Helical" evidence="8">
    <location>
        <begin position="20"/>
        <end position="38"/>
    </location>
</feature>
<evidence type="ECO:0000256" key="2">
    <source>
        <dbReference type="ARBA" id="ARBA00022695"/>
    </source>
</evidence>
<dbReference type="Pfam" id="PF12009">
    <property type="entry name" value="Telomerase_RBD"/>
    <property type="match status" value="1"/>
</dbReference>
<sequence length="101" mass="12080">MEAGDSHVEAIKPYCSKNQVVSFIWAVCSSIIPSYLLGTPSNWRILRRNISKFIRLRRFEKFSRKNCMQNLKTSMLPFLSNKRMTIFFHFTFWWLNIVDKI</sequence>
<dbReference type="GO" id="GO:0070034">
    <property type="term" value="F:telomerase RNA binding"/>
    <property type="evidence" value="ECO:0007669"/>
    <property type="project" value="TreeGrafter"/>
</dbReference>
<dbReference type="GO" id="GO:0046872">
    <property type="term" value="F:metal ion binding"/>
    <property type="evidence" value="ECO:0007669"/>
    <property type="project" value="UniProtKB-KW"/>
</dbReference>
<comment type="similarity">
    <text evidence="7">Belongs to the reverse transcriptase family. Telomerase subfamily.</text>
</comment>
<keyword evidence="7" id="KW-0539">Nucleus</keyword>
<comment type="caution">
    <text evidence="10">The sequence shown here is derived from an EMBL/GenBank/DDBJ whole genome shotgun (WGS) entry which is preliminary data.</text>
</comment>
<organism evidence="10 11">
    <name type="scientific">Dipteronia dyeriana</name>
    <dbReference type="NCBI Taxonomy" id="168575"/>
    <lineage>
        <taxon>Eukaryota</taxon>
        <taxon>Viridiplantae</taxon>
        <taxon>Streptophyta</taxon>
        <taxon>Embryophyta</taxon>
        <taxon>Tracheophyta</taxon>
        <taxon>Spermatophyta</taxon>
        <taxon>Magnoliopsida</taxon>
        <taxon>eudicotyledons</taxon>
        <taxon>Gunneridae</taxon>
        <taxon>Pentapetalae</taxon>
        <taxon>rosids</taxon>
        <taxon>malvids</taxon>
        <taxon>Sapindales</taxon>
        <taxon>Sapindaceae</taxon>
        <taxon>Hippocastanoideae</taxon>
        <taxon>Acereae</taxon>
        <taxon>Dipteronia</taxon>
    </lineage>
</organism>
<dbReference type="GO" id="GO:0000781">
    <property type="term" value="C:chromosome, telomeric region"/>
    <property type="evidence" value="ECO:0007669"/>
    <property type="project" value="UniProtKB-SubCell"/>
</dbReference>
<dbReference type="GO" id="GO:0007004">
    <property type="term" value="P:telomere maintenance via telomerase"/>
    <property type="evidence" value="ECO:0007669"/>
    <property type="project" value="TreeGrafter"/>
</dbReference>
<comment type="subcellular location">
    <subcellularLocation>
        <location evidence="7">Nucleus</location>
    </subcellularLocation>
    <subcellularLocation>
        <location evidence="7">Chromosome</location>
        <location evidence="7">Telomere</location>
    </subcellularLocation>
</comment>
<keyword evidence="8" id="KW-0812">Transmembrane</keyword>
<dbReference type="PANTHER" id="PTHR12066">
    <property type="entry name" value="TELOMERASE REVERSE TRANSCRIPTASE"/>
    <property type="match status" value="1"/>
</dbReference>
<dbReference type="Proteomes" id="UP001280121">
    <property type="component" value="Unassembled WGS sequence"/>
</dbReference>
<keyword evidence="8" id="KW-1133">Transmembrane helix</keyword>
<evidence type="ECO:0000256" key="3">
    <source>
        <dbReference type="ARBA" id="ARBA00022723"/>
    </source>
</evidence>
<keyword evidence="5 7" id="KW-0695">RNA-directed DNA polymerase</keyword>
<gene>
    <name evidence="10" type="ORF">Ddye_020569</name>
</gene>
<dbReference type="EMBL" id="JANJYI010000006">
    <property type="protein sequence ID" value="KAK2645374.1"/>
    <property type="molecule type" value="Genomic_DNA"/>
</dbReference>
<dbReference type="EC" id="2.7.7.49" evidence="7"/>
<evidence type="ECO:0000256" key="5">
    <source>
        <dbReference type="ARBA" id="ARBA00022918"/>
    </source>
</evidence>
<dbReference type="GO" id="GO:0003720">
    <property type="term" value="F:telomerase activity"/>
    <property type="evidence" value="ECO:0007669"/>
    <property type="project" value="InterPro"/>
</dbReference>
<evidence type="ECO:0000256" key="1">
    <source>
        <dbReference type="ARBA" id="ARBA00022679"/>
    </source>
</evidence>